<dbReference type="GO" id="GO:0004151">
    <property type="term" value="F:dihydroorotase activity"/>
    <property type="evidence" value="ECO:0007669"/>
    <property type="project" value="UniProtKB-UniRule"/>
</dbReference>
<comment type="catalytic activity">
    <reaction evidence="6">
        <text>(S)-dihydroorotate + H2O = N-carbamoyl-L-aspartate + H(+)</text>
        <dbReference type="Rhea" id="RHEA:24296"/>
        <dbReference type="ChEBI" id="CHEBI:15377"/>
        <dbReference type="ChEBI" id="CHEBI:15378"/>
        <dbReference type="ChEBI" id="CHEBI:30864"/>
        <dbReference type="ChEBI" id="CHEBI:32814"/>
        <dbReference type="EC" id="3.5.2.3"/>
    </reaction>
</comment>
<comment type="pathway">
    <text evidence="6">Pyrimidine metabolism; UMP biosynthesis via de novo pathway; (S)-dihydroorotate from bicarbonate: step 3/3.</text>
</comment>
<evidence type="ECO:0000259" key="7">
    <source>
        <dbReference type="Pfam" id="PF12890"/>
    </source>
</evidence>
<feature type="binding site" evidence="6">
    <location>
        <position position="59"/>
    </location>
    <ligand>
        <name>Zn(2+)</name>
        <dbReference type="ChEBI" id="CHEBI:29105"/>
        <label>1</label>
    </ligand>
</feature>
<dbReference type="Gene3D" id="2.30.40.10">
    <property type="entry name" value="Urease, subunit C, domain 1"/>
    <property type="match status" value="1"/>
</dbReference>
<dbReference type="Pfam" id="PF12890">
    <property type="entry name" value="DHOase"/>
    <property type="match status" value="1"/>
</dbReference>
<dbReference type="OrthoDB" id="9803027at2"/>
<dbReference type="AlphaFoldDB" id="A0A1K1LDP9"/>
<dbReference type="KEGG" id="dpg:DESPIGER_0989"/>
<dbReference type="CDD" id="cd01317">
    <property type="entry name" value="DHOase_IIa"/>
    <property type="match status" value="1"/>
</dbReference>
<dbReference type="EMBL" id="LT630450">
    <property type="protein sequence ID" value="SFV72852.1"/>
    <property type="molecule type" value="Genomic_DNA"/>
</dbReference>
<feature type="active site" evidence="6">
    <location>
        <position position="304"/>
    </location>
</feature>
<feature type="binding site" evidence="6">
    <location>
        <position position="178"/>
    </location>
    <ligand>
        <name>Zn(2+)</name>
        <dbReference type="ChEBI" id="CHEBI:29105"/>
        <label>2</label>
    </ligand>
</feature>
<proteinExistence type="inferred from homology"/>
<dbReference type="InterPro" id="IPR011059">
    <property type="entry name" value="Metal-dep_hydrolase_composite"/>
</dbReference>
<name>A0A1K1LDP9_9BACT</name>
<keyword evidence="5 6" id="KW-0665">Pyrimidine biosynthesis</keyword>
<dbReference type="InterPro" id="IPR050138">
    <property type="entry name" value="DHOase/Allantoinase_Hydrolase"/>
</dbReference>
<reference evidence="9" key="1">
    <citation type="submission" date="2016-10" db="EMBL/GenBank/DDBJ databases">
        <authorList>
            <person name="Wegmann U."/>
        </authorList>
    </citation>
    <scope>NUCLEOTIDE SEQUENCE [LARGE SCALE GENOMIC DNA]</scope>
</reference>
<gene>
    <name evidence="6" type="primary">pyrC</name>
    <name evidence="8" type="ORF">DESPIGER_0989</name>
</gene>
<dbReference type="SUPFAM" id="SSF51338">
    <property type="entry name" value="Composite domain of metallo-dependent hydrolases"/>
    <property type="match status" value="1"/>
</dbReference>
<feature type="binding site" evidence="6">
    <location>
        <position position="151"/>
    </location>
    <ligand>
        <name>Zn(2+)</name>
        <dbReference type="ChEBI" id="CHEBI:29105"/>
        <label>1</label>
    </ligand>
</feature>
<feature type="binding site" evidence="6">
    <location>
        <position position="151"/>
    </location>
    <ligand>
        <name>Zn(2+)</name>
        <dbReference type="ChEBI" id="CHEBI:29105"/>
        <label>2</label>
    </ligand>
</feature>
<dbReference type="Gene3D" id="3.20.20.140">
    <property type="entry name" value="Metal-dependent hydrolases"/>
    <property type="match status" value="1"/>
</dbReference>
<feature type="binding site" evidence="6">
    <location>
        <position position="231"/>
    </location>
    <ligand>
        <name>Zn(2+)</name>
        <dbReference type="ChEBI" id="CHEBI:29105"/>
        <label>2</label>
    </ligand>
</feature>
<feature type="binding site" evidence="6">
    <location>
        <position position="304"/>
    </location>
    <ligand>
        <name>Zn(2+)</name>
        <dbReference type="ChEBI" id="CHEBI:29105"/>
        <label>1</label>
    </ligand>
</feature>
<dbReference type="Proteomes" id="UP000186323">
    <property type="component" value="Chromosome I"/>
</dbReference>
<dbReference type="SUPFAM" id="SSF51556">
    <property type="entry name" value="Metallo-dependent hydrolases"/>
    <property type="match status" value="1"/>
</dbReference>
<dbReference type="NCBIfam" id="TIGR00857">
    <property type="entry name" value="pyrC_multi"/>
    <property type="match status" value="1"/>
</dbReference>
<keyword evidence="6" id="KW-0862">Zinc</keyword>
<feature type="binding site" evidence="6">
    <location>
        <position position="57"/>
    </location>
    <ligand>
        <name>Zn(2+)</name>
        <dbReference type="ChEBI" id="CHEBI:29105"/>
        <label>1</label>
    </ligand>
</feature>
<evidence type="ECO:0000256" key="3">
    <source>
        <dbReference type="ARBA" id="ARBA00022723"/>
    </source>
</evidence>
<dbReference type="GO" id="GO:0004038">
    <property type="term" value="F:allantoinase activity"/>
    <property type="evidence" value="ECO:0007669"/>
    <property type="project" value="TreeGrafter"/>
</dbReference>
<comment type="similarity">
    <text evidence="2 6">Belongs to the metallo-dependent hydrolases superfamily. DHOase family. Class I DHOase subfamily.</text>
</comment>
<evidence type="ECO:0000256" key="5">
    <source>
        <dbReference type="ARBA" id="ARBA00022975"/>
    </source>
</evidence>
<keyword evidence="9" id="KW-1185">Reference proteome</keyword>
<dbReference type="GO" id="GO:0005737">
    <property type="term" value="C:cytoplasm"/>
    <property type="evidence" value="ECO:0007669"/>
    <property type="project" value="TreeGrafter"/>
</dbReference>
<dbReference type="InterPro" id="IPR032466">
    <property type="entry name" value="Metal_Hydrolase"/>
</dbReference>
<evidence type="ECO:0000313" key="8">
    <source>
        <dbReference type="EMBL" id="SFV72852.1"/>
    </source>
</evidence>
<evidence type="ECO:0000256" key="2">
    <source>
        <dbReference type="ARBA" id="ARBA00010286"/>
    </source>
</evidence>
<protein>
    <recommendedName>
        <fullName evidence="6">Dihydroorotase</fullName>
        <shortName evidence="6">DHOase</shortName>
        <ecNumber evidence="6">3.5.2.3</ecNumber>
    </recommendedName>
</protein>
<keyword evidence="3 6" id="KW-0479">Metal-binding</keyword>
<dbReference type="PANTHER" id="PTHR43668">
    <property type="entry name" value="ALLANTOINASE"/>
    <property type="match status" value="1"/>
</dbReference>
<comment type="cofactor">
    <cofactor evidence="6">
        <name>Zn(2+)</name>
        <dbReference type="ChEBI" id="CHEBI:29105"/>
    </cofactor>
    <text evidence="6">Binds 2 Zn(2+) ions per subunit.</text>
</comment>
<comment type="caution">
    <text evidence="6">Lacks conserved residue(s) required for the propagation of feature annotation.</text>
</comment>
<evidence type="ECO:0000256" key="4">
    <source>
        <dbReference type="ARBA" id="ARBA00022801"/>
    </source>
</evidence>
<keyword evidence="4 6" id="KW-0378">Hydrolase</keyword>
<dbReference type="EC" id="3.5.2.3" evidence="6"/>
<dbReference type="UniPathway" id="UPA00070">
    <property type="reaction ID" value="UER00117"/>
</dbReference>
<dbReference type="RefSeq" id="WP_072333835.1">
    <property type="nucleotide sequence ID" value="NZ_CALJDE010000063.1"/>
</dbReference>
<comment type="function">
    <text evidence="1 6">Catalyzes the reversible cyclization of carbamoyl aspartate to dihydroorotate.</text>
</comment>
<accession>A0A1K1LDP9</accession>
<dbReference type="HAMAP" id="MF_00220_B">
    <property type="entry name" value="PyrC_classI_B"/>
    <property type="match status" value="1"/>
</dbReference>
<dbReference type="PANTHER" id="PTHR43668:SF2">
    <property type="entry name" value="ALLANTOINASE"/>
    <property type="match status" value="1"/>
</dbReference>
<evidence type="ECO:0000256" key="1">
    <source>
        <dbReference type="ARBA" id="ARBA00002368"/>
    </source>
</evidence>
<dbReference type="GO" id="GO:0044205">
    <property type="term" value="P:'de novo' UMP biosynthetic process"/>
    <property type="evidence" value="ECO:0007669"/>
    <property type="project" value="UniProtKB-UniRule"/>
</dbReference>
<feature type="binding site" evidence="6">
    <location>
        <position position="308"/>
    </location>
    <ligand>
        <name>substrate</name>
    </ligand>
</feature>
<dbReference type="GO" id="GO:0006145">
    <property type="term" value="P:purine nucleobase catabolic process"/>
    <property type="evidence" value="ECO:0007669"/>
    <property type="project" value="TreeGrafter"/>
</dbReference>
<feature type="binding site" evidence="6">
    <location>
        <begin position="59"/>
        <end position="61"/>
    </location>
    <ligand>
        <name>substrate</name>
    </ligand>
</feature>
<feature type="binding site" evidence="6">
    <location>
        <position position="91"/>
    </location>
    <ligand>
        <name>substrate</name>
    </ligand>
</feature>
<dbReference type="PROSITE" id="PS00483">
    <property type="entry name" value="DIHYDROOROTASE_2"/>
    <property type="match status" value="1"/>
</dbReference>
<dbReference type="InterPro" id="IPR024403">
    <property type="entry name" value="DHOase_cat"/>
</dbReference>
<dbReference type="InterPro" id="IPR002195">
    <property type="entry name" value="Dihydroorotase_CS"/>
</dbReference>
<evidence type="ECO:0000256" key="6">
    <source>
        <dbReference type="HAMAP-Rule" id="MF_00220"/>
    </source>
</evidence>
<feature type="domain" description="Dihydroorotase catalytic" evidence="7">
    <location>
        <begin position="48"/>
        <end position="234"/>
    </location>
</feature>
<dbReference type="InterPro" id="IPR004722">
    <property type="entry name" value="DHOase"/>
</dbReference>
<organism evidence="8 9">
    <name type="scientific">Desulfovibrio piger</name>
    <dbReference type="NCBI Taxonomy" id="901"/>
    <lineage>
        <taxon>Bacteria</taxon>
        <taxon>Pseudomonadati</taxon>
        <taxon>Thermodesulfobacteriota</taxon>
        <taxon>Desulfovibrionia</taxon>
        <taxon>Desulfovibrionales</taxon>
        <taxon>Desulfovibrionaceae</taxon>
        <taxon>Desulfovibrio</taxon>
    </lineage>
</organism>
<evidence type="ECO:0000313" key="9">
    <source>
        <dbReference type="Proteomes" id="UP000186323"/>
    </source>
</evidence>
<dbReference type="GO" id="GO:0008270">
    <property type="term" value="F:zinc ion binding"/>
    <property type="evidence" value="ECO:0007669"/>
    <property type="project" value="UniProtKB-UniRule"/>
</dbReference>
<sequence>MTLCIKNARHLDAPVDLLVRDGKIVTMTPAGHHAAPEGSRIVDARGLILMPSMVDAHVHLREPGFEYKEDINTGLEAAARGGFGSVMCMANTRPVNDNASVTRFMLDRAAQTHPHGPRLCPIAAATVGLAGEEMAPLQELKDAGCVAVSNDGRPMPGTELLRRVMEYGADLGLTFIDHCEDSTLARGWVMNEGPLSGSLGVKGQPPVGEAVQAARDIMLAEYLNLPVHIAHVSSALTVDIIAWGKARGVRVTAETCPHYLTLDESALDGYNTNAKVSPPLRRPEDREALRRAIKDGTIDILATDHAPHAAHEKERTLDEAPCGFTGMDLALTLTWRLVREGVISEADLHRLWSVRPAEIFKLPLNRFEPGDPADFFLFDPEETWTVSRETLYSKSCNTPFLGQEMQGRVRHHWLGGVQLF</sequence>
<dbReference type="PROSITE" id="PS00482">
    <property type="entry name" value="DIHYDROOROTASE_1"/>
    <property type="match status" value="1"/>
</dbReference>